<accession>A0A382MTA9</accession>
<evidence type="ECO:0000313" key="3">
    <source>
        <dbReference type="EMBL" id="SVC51790.1"/>
    </source>
</evidence>
<organism evidence="3">
    <name type="scientific">marine metagenome</name>
    <dbReference type="NCBI Taxonomy" id="408172"/>
    <lineage>
        <taxon>unclassified sequences</taxon>
        <taxon>metagenomes</taxon>
        <taxon>ecological metagenomes</taxon>
    </lineage>
</organism>
<dbReference type="InterPro" id="IPR001093">
    <property type="entry name" value="IMP_DH_GMPRt"/>
</dbReference>
<dbReference type="AlphaFoldDB" id="A0A382MTA9"/>
<dbReference type="PANTHER" id="PTHR11911">
    <property type="entry name" value="INOSINE-5-MONOPHOSPHATE DEHYDROGENASE RELATED"/>
    <property type="match status" value="1"/>
</dbReference>
<dbReference type="InterPro" id="IPR005990">
    <property type="entry name" value="IMP_DH"/>
</dbReference>
<dbReference type="EMBL" id="UINC01095587">
    <property type="protein sequence ID" value="SVC51790.1"/>
    <property type="molecule type" value="Genomic_DNA"/>
</dbReference>
<dbReference type="CDD" id="cd00381">
    <property type="entry name" value="IMPDH"/>
    <property type="match status" value="1"/>
</dbReference>
<dbReference type="SMART" id="SM01240">
    <property type="entry name" value="IMPDH"/>
    <property type="match status" value="1"/>
</dbReference>
<dbReference type="GO" id="GO:0006183">
    <property type="term" value="P:GTP biosynthetic process"/>
    <property type="evidence" value="ECO:0007669"/>
    <property type="project" value="TreeGrafter"/>
</dbReference>
<dbReference type="Pfam" id="PF00478">
    <property type="entry name" value="IMPDH"/>
    <property type="match status" value="1"/>
</dbReference>
<dbReference type="FunFam" id="3.20.20.70:FF:000424">
    <property type="entry name" value="Inosine-5'-monophosphate dehydrogenase 2"/>
    <property type="match status" value="1"/>
</dbReference>
<proteinExistence type="inferred from homology"/>
<dbReference type="SUPFAM" id="SSF51412">
    <property type="entry name" value="Inosine monophosphate dehydrogenase (IMPDH)"/>
    <property type="match status" value="1"/>
</dbReference>
<comment type="similarity">
    <text evidence="1">Belongs to the IMPDH/GMPR family.</text>
</comment>
<protein>
    <recommendedName>
        <fullName evidence="2">IMP dehydrogenase/GMP reductase domain-containing protein</fullName>
    </recommendedName>
</protein>
<dbReference type="InterPro" id="IPR013785">
    <property type="entry name" value="Aldolase_TIM"/>
</dbReference>
<sequence>ITVKDIQKKEDFPNACKDKNGRLRVGAALGISGDATERALALSDADVDVIVIDTAHGHSVGVLNAVTKIKKSVGDLQVIAGNVATANGAKALIDAGVDCLKVGIGAGASCTTRIVAGVGMPQLSGVMNCVDEAKKYDIPVIADGGIRYSGDLSKAIAAGAEVVMLGSILAGMDESPGEFILFEGRQYKSYRGMGSLGAMKEGSGDRYFQEGSEVTKLVPEGIEGMVPYRGPVKNTIHQLMGGLRSSMGYCGAKDIRDFHGKAEFIQTTAAGVKESHPHEVKIMKEAPNYQVSDS</sequence>
<feature type="domain" description="IMP dehydrogenase/GMP reductase" evidence="2">
    <location>
        <begin position="4"/>
        <end position="278"/>
    </location>
</feature>
<evidence type="ECO:0000256" key="1">
    <source>
        <dbReference type="ARBA" id="ARBA00005502"/>
    </source>
</evidence>
<gene>
    <name evidence="3" type="ORF">METZ01_LOCUS304644</name>
</gene>
<dbReference type="GO" id="GO:0003938">
    <property type="term" value="F:IMP dehydrogenase activity"/>
    <property type="evidence" value="ECO:0007669"/>
    <property type="project" value="InterPro"/>
</dbReference>
<dbReference type="Gene3D" id="3.20.20.70">
    <property type="entry name" value="Aldolase class I"/>
    <property type="match status" value="1"/>
</dbReference>
<reference evidence="3" key="1">
    <citation type="submission" date="2018-05" db="EMBL/GenBank/DDBJ databases">
        <authorList>
            <person name="Lanie J.A."/>
            <person name="Ng W.-L."/>
            <person name="Kazmierczak K.M."/>
            <person name="Andrzejewski T.M."/>
            <person name="Davidsen T.M."/>
            <person name="Wayne K.J."/>
            <person name="Tettelin H."/>
            <person name="Glass J.I."/>
            <person name="Rusch D."/>
            <person name="Podicherti R."/>
            <person name="Tsui H.-C.T."/>
            <person name="Winkler M.E."/>
        </authorList>
    </citation>
    <scope>NUCLEOTIDE SEQUENCE</scope>
</reference>
<feature type="non-terminal residue" evidence="3">
    <location>
        <position position="1"/>
    </location>
</feature>
<evidence type="ECO:0000259" key="2">
    <source>
        <dbReference type="Pfam" id="PF00478"/>
    </source>
</evidence>
<dbReference type="PANTHER" id="PTHR11911:SF111">
    <property type="entry name" value="INOSINE-5'-MONOPHOSPHATE DEHYDROGENASE"/>
    <property type="match status" value="1"/>
</dbReference>
<name>A0A382MTA9_9ZZZZ</name>